<name>A0A6J4NXB2_9ACTN</name>
<proteinExistence type="predicted"/>
<feature type="compositionally biased region" description="Low complexity" evidence="1">
    <location>
        <begin position="186"/>
        <end position="195"/>
    </location>
</feature>
<evidence type="ECO:0000313" key="2">
    <source>
        <dbReference type="EMBL" id="CAA9394521.1"/>
    </source>
</evidence>
<dbReference type="EMBL" id="CADCUP010000121">
    <property type="protein sequence ID" value="CAA9394521.1"/>
    <property type="molecule type" value="Genomic_DNA"/>
</dbReference>
<keyword evidence="2" id="KW-0547">Nucleotide-binding</keyword>
<feature type="compositionally biased region" description="Basic and acidic residues" evidence="1">
    <location>
        <begin position="129"/>
        <end position="139"/>
    </location>
</feature>
<sequence>GPHRRHRPEPHLRRAAQGRRAAEPAPPPRGGARRARGDLLRRAGRDGGLHRPERRGEVHDHQDAHRHPGAHRGPAHRGGRGAEPAPHRARAAHRRGVRAAHDAVVGPAAARLLRAAPEDLRHRAGPLPREPRRVRDAARARRPARHPGAPALAGPADARRHHRGAAARPRGALPRRADDRPRRRQQGPAAGVPAHPQRRARHHAAAHHARPPGHRGPVRPGDRHRPRHAGLRRHPGRPARARRLHAHAGRGPGRRGTGDLGAGGQRAPGRGSAAVAQLPGRRQRRTRRGRRRRVVRRGGPVDPGARHRGRDPGAVLAVV</sequence>
<dbReference type="GO" id="GO:0005524">
    <property type="term" value="F:ATP binding"/>
    <property type="evidence" value="ECO:0007669"/>
    <property type="project" value="UniProtKB-KW"/>
</dbReference>
<evidence type="ECO:0000256" key="1">
    <source>
        <dbReference type="SAM" id="MobiDB-lite"/>
    </source>
</evidence>
<feature type="compositionally biased region" description="Basic residues" evidence="1">
    <location>
        <begin position="67"/>
        <end position="79"/>
    </location>
</feature>
<feature type="compositionally biased region" description="Basic residues" evidence="1">
    <location>
        <begin position="196"/>
        <end position="248"/>
    </location>
</feature>
<gene>
    <name evidence="2" type="ORF">AVDCRST_MAG06-1810</name>
</gene>
<protein>
    <submittedName>
        <fullName evidence="2">Efflux ABC transporter, ATP-binding protein</fullName>
    </submittedName>
</protein>
<reference evidence="2" key="1">
    <citation type="submission" date="2020-02" db="EMBL/GenBank/DDBJ databases">
        <authorList>
            <person name="Meier V. D."/>
        </authorList>
    </citation>
    <scope>NUCLEOTIDE SEQUENCE</scope>
    <source>
        <strain evidence="2">AVDCRST_MAG06</strain>
    </source>
</reference>
<feature type="region of interest" description="Disordered" evidence="1">
    <location>
        <begin position="115"/>
        <end position="319"/>
    </location>
</feature>
<feature type="compositionally biased region" description="Gly residues" evidence="1">
    <location>
        <begin position="250"/>
        <end position="266"/>
    </location>
</feature>
<feature type="compositionally biased region" description="Basic and acidic residues" evidence="1">
    <location>
        <begin position="35"/>
        <end position="66"/>
    </location>
</feature>
<dbReference type="AlphaFoldDB" id="A0A6J4NXB2"/>
<feature type="non-terminal residue" evidence="2">
    <location>
        <position position="1"/>
    </location>
</feature>
<feature type="compositionally biased region" description="Basic residues" evidence="1">
    <location>
        <begin position="1"/>
        <end position="17"/>
    </location>
</feature>
<accession>A0A6J4NXB2</accession>
<feature type="non-terminal residue" evidence="2">
    <location>
        <position position="319"/>
    </location>
</feature>
<feature type="compositionally biased region" description="Basic residues" evidence="1">
    <location>
        <begin position="87"/>
        <end position="98"/>
    </location>
</feature>
<feature type="compositionally biased region" description="Basic residues" evidence="1">
    <location>
        <begin position="281"/>
        <end position="296"/>
    </location>
</feature>
<feature type="compositionally biased region" description="Low complexity" evidence="1">
    <location>
        <begin position="146"/>
        <end position="156"/>
    </location>
</feature>
<keyword evidence="2" id="KW-0067">ATP-binding</keyword>
<organism evidence="2">
    <name type="scientific">uncultured Nocardioides sp</name>
    <dbReference type="NCBI Taxonomy" id="198441"/>
    <lineage>
        <taxon>Bacteria</taxon>
        <taxon>Bacillati</taxon>
        <taxon>Actinomycetota</taxon>
        <taxon>Actinomycetes</taxon>
        <taxon>Propionibacteriales</taxon>
        <taxon>Nocardioidaceae</taxon>
        <taxon>Nocardioides</taxon>
        <taxon>environmental samples</taxon>
    </lineage>
</organism>
<feature type="region of interest" description="Disordered" evidence="1">
    <location>
        <begin position="1"/>
        <end position="103"/>
    </location>
</feature>